<comment type="caution">
    <text evidence="2">The sequence shown here is derived from an EMBL/GenBank/DDBJ whole genome shotgun (WGS) entry which is preliminary data.</text>
</comment>
<reference evidence="2 3" key="1">
    <citation type="submission" date="2019-08" db="EMBL/GenBank/DDBJ databases">
        <title>The genome sequence of a newly discovered highly antifungal drug resistant Aspergillus species, Aspergillus tanneri NIH 1004.</title>
        <authorList>
            <person name="Mounaud S."/>
            <person name="Singh I."/>
            <person name="Joardar V."/>
            <person name="Pakala S."/>
            <person name="Pakala S."/>
            <person name="Venepally P."/>
            <person name="Chung J.K."/>
            <person name="Losada L."/>
            <person name="Nierman W.C."/>
        </authorList>
    </citation>
    <scope>NUCLEOTIDE SEQUENCE [LARGE SCALE GENOMIC DNA]</scope>
    <source>
        <strain evidence="2 3">NIH1004</strain>
    </source>
</reference>
<dbReference type="RefSeq" id="XP_033420742.1">
    <property type="nucleotide sequence ID" value="XM_033566677.1"/>
</dbReference>
<dbReference type="EMBL" id="QUQM01000013">
    <property type="protein sequence ID" value="KAA8641380.1"/>
    <property type="molecule type" value="Genomic_DNA"/>
</dbReference>
<evidence type="ECO:0000313" key="2">
    <source>
        <dbReference type="EMBL" id="KAA8641380.1"/>
    </source>
</evidence>
<accession>A0A5M9M7B3</accession>
<feature type="region of interest" description="Disordered" evidence="1">
    <location>
        <begin position="200"/>
        <end position="224"/>
    </location>
</feature>
<dbReference type="GeneID" id="54324684"/>
<gene>
    <name evidence="2" type="ORF">ATNIH1004_001982</name>
</gene>
<dbReference type="Proteomes" id="UP000324241">
    <property type="component" value="Unassembled WGS sequence"/>
</dbReference>
<name>A0A5M9M7B3_9EURO</name>
<protein>
    <submittedName>
        <fullName evidence="2">Uncharacterized protein</fullName>
    </submittedName>
</protein>
<sequence>MPAVAEDAPPSATWSVILRLLIDGAVPAVVLKQVLVRPVQGGTGLFLRSERRSRSRHIDAHQFRRNYRERRRCAWTGDTGWASCWCLAEESTAKNDVERMATGLDHWMQGCSDRLAAAAHDNIGSRCRKRKVPRSAAVVLPPLNRPLLSMLLSSLVHGVPLTKSWGIGLLRRRRPRWNSDEEVPPMTKLGAIVSLARTSSSANLPSPNREPRNSVAAKAVDGRDPRCRIPGRNSQICGAGADDLSPGLRPSATTNGVGISVRAFGRVGQA</sequence>
<evidence type="ECO:0000313" key="3">
    <source>
        <dbReference type="Proteomes" id="UP000324241"/>
    </source>
</evidence>
<organism evidence="2 3">
    <name type="scientific">Aspergillus tanneri</name>
    <dbReference type="NCBI Taxonomy" id="1220188"/>
    <lineage>
        <taxon>Eukaryota</taxon>
        <taxon>Fungi</taxon>
        <taxon>Dikarya</taxon>
        <taxon>Ascomycota</taxon>
        <taxon>Pezizomycotina</taxon>
        <taxon>Eurotiomycetes</taxon>
        <taxon>Eurotiomycetidae</taxon>
        <taxon>Eurotiales</taxon>
        <taxon>Aspergillaceae</taxon>
        <taxon>Aspergillus</taxon>
        <taxon>Aspergillus subgen. Circumdati</taxon>
    </lineage>
</organism>
<dbReference type="AlphaFoldDB" id="A0A5M9M7B3"/>
<evidence type="ECO:0000256" key="1">
    <source>
        <dbReference type="SAM" id="MobiDB-lite"/>
    </source>
</evidence>
<proteinExistence type="predicted"/>